<dbReference type="Pfam" id="PF08263">
    <property type="entry name" value="LRRNT_2"/>
    <property type="match status" value="1"/>
</dbReference>
<organism evidence="5 6">
    <name type="scientific">Carpinus fangiana</name>
    <dbReference type="NCBI Taxonomy" id="176857"/>
    <lineage>
        <taxon>Eukaryota</taxon>
        <taxon>Viridiplantae</taxon>
        <taxon>Streptophyta</taxon>
        <taxon>Embryophyta</taxon>
        <taxon>Tracheophyta</taxon>
        <taxon>Spermatophyta</taxon>
        <taxon>Magnoliopsida</taxon>
        <taxon>eudicotyledons</taxon>
        <taxon>Gunneridae</taxon>
        <taxon>Pentapetalae</taxon>
        <taxon>rosids</taxon>
        <taxon>fabids</taxon>
        <taxon>Fagales</taxon>
        <taxon>Betulaceae</taxon>
        <taxon>Carpinus</taxon>
    </lineage>
</organism>
<keyword evidence="1" id="KW-0433">Leucine-rich repeat</keyword>
<accession>A0A5N6QS99</accession>
<feature type="domain" description="Leucine-rich repeat-containing N-terminal plant-type" evidence="4">
    <location>
        <begin position="174"/>
        <end position="208"/>
    </location>
</feature>
<feature type="region of interest" description="Disordered" evidence="3">
    <location>
        <begin position="190"/>
        <end position="213"/>
    </location>
</feature>
<proteinExistence type="predicted"/>
<evidence type="ECO:0000313" key="6">
    <source>
        <dbReference type="Proteomes" id="UP000327013"/>
    </source>
</evidence>
<gene>
    <name evidence="5" type="ORF">FH972_005798</name>
</gene>
<protein>
    <recommendedName>
        <fullName evidence="4">Leucine-rich repeat-containing N-terminal plant-type domain-containing protein</fullName>
    </recommendedName>
</protein>
<dbReference type="EMBL" id="CM017322">
    <property type="protein sequence ID" value="KAE8009358.1"/>
    <property type="molecule type" value="Genomic_DNA"/>
</dbReference>
<evidence type="ECO:0000256" key="2">
    <source>
        <dbReference type="ARBA" id="ARBA00022737"/>
    </source>
</evidence>
<reference evidence="5 6" key="1">
    <citation type="submission" date="2019-06" db="EMBL/GenBank/DDBJ databases">
        <title>A chromosomal-level reference genome of Carpinus fangiana (Coryloideae, Betulaceae).</title>
        <authorList>
            <person name="Yang X."/>
            <person name="Wang Z."/>
            <person name="Zhang L."/>
            <person name="Hao G."/>
            <person name="Liu J."/>
            <person name="Yang Y."/>
        </authorList>
    </citation>
    <scope>NUCLEOTIDE SEQUENCE [LARGE SCALE GENOMIC DNA]</scope>
    <source>
        <strain evidence="5">Cfa_2016G</strain>
        <tissue evidence="5">Leaf</tissue>
    </source>
</reference>
<keyword evidence="2" id="KW-0677">Repeat</keyword>
<dbReference type="AlphaFoldDB" id="A0A5N6QS99"/>
<dbReference type="InterPro" id="IPR013210">
    <property type="entry name" value="LRR_N_plant-typ"/>
</dbReference>
<dbReference type="OrthoDB" id="663550at2759"/>
<name>A0A5N6QS99_9ROSI</name>
<evidence type="ECO:0000256" key="3">
    <source>
        <dbReference type="SAM" id="MobiDB-lite"/>
    </source>
</evidence>
<evidence type="ECO:0000259" key="4">
    <source>
        <dbReference type="Pfam" id="PF08263"/>
    </source>
</evidence>
<evidence type="ECO:0000313" key="5">
    <source>
        <dbReference type="EMBL" id="KAE8009358.1"/>
    </source>
</evidence>
<keyword evidence="6" id="KW-1185">Reference proteome</keyword>
<dbReference type="Proteomes" id="UP000327013">
    <property type="component" value="Chromosome 2"/>
</dbReference>
<evidence type="ECO:0000256" key="1">
    <source>
        <dbReference type="ARBA" id="ARBA00022614"/>
    </source>
</evidence>
<sequence length="360" mass="40652">MTPLSEVDDLQLIIKLVVSGSTPPYSLEAKLGDCRRARRYGCALPNATFPFAYESETLQRERERERERRKSQGVKKKVKQRRIWGHFACKKRPFSMHGSLLLLFSHSRVGLTSSEISSSAGSNHGISKLPTPYMRVLPDNMARKRHHHHTSSLLAVTTLPCMFLHVTLVSSYALALLKFKESLRNDTGLTSTWREGSTPPCKVNKSNWASGGPERSTVGDIAEVFDIQCWRVAAIVKAIKNVHFVVRFVGSIHLKEFHKSSLRVRRAWHNNQWSQLVGIGKVQENKQVVDNIGTLAVWQGSCLIRGGDGNKNVKEMWLPEENHGHCSEPPSEELLMVRNVPSKCLVVADIYIYIYIRSLS</sequence>